<proteinExistence type="predicted"/>
<evidence type="ECO:0000313" key="2">
    <source>
        <dbReference type="EMBL" id="KAF5310161.1"/>
    </source>
</evidence>
<sequence>MFSVKASLWFVFCPVISSMAGPNPLHQRRATPDNTVIVNGVDNYCLVFPRDQHTNVGDSEYPGGMTVYCSDAAHTSPLQGTIPPGFWTNVAYSQGVGSGRYAQRQDLFLSLSTRLNSLTSFLTVTGCINPSLVDRLNPADFGGQYDSSGGPNGAGNPAGSVCVGYNHYVELLEPAGPRACIRCCDDPADCPTKLGMSFFKIPFLGSLPSQFVDQAR</sequence>
<dbReference type="EMBL" id="JAACJJ010000058">
    <property type="protein sequence ID" value="KAF5310161.1"/>
    <property type="molecule type" value="Genomic_DNA"/>
</dbReference>
<keyword evidence="1" id="KW-0732">Signal</keyword>
<accession>A0A8H5ASN1</accession>
<feature type="chain" id="PRO_5034002927" evidence="1">
    <location>
        <begin position="21"/>
        <end position="216"/>
    </location>
</feature>
<gene>
    <name evidence="2" type="ORF">D9619_010237</name>
</gene>
<organism evidence="2 3">
    <name type="scientific">Psilocybe cf. subviscida</name>
    <dbReference type="NCBI Taxonomy" id="2480587"/>
    <lineage>
        <taxon>Eukaryota</taxon>
        <taxon>Fungi</taxon>
        <taxon>Dikarya</taxon>
        <taxon>Basidiomycota</taxon>
        <taxon>Agaricomycotina</taxon>
        <taxon>Agaricomycetes</taxon>
        <taxon>Agaricomycetidae</taxon>
        <taxon>Agaricales</taxon>
        <taxon>Agaricineae</taxon>
        <taxon>Strophariaceae</taxon>
        <taxon>Psilocybe</taxon>
    </lineage>
</organism>
<evidence type="ECO:0000313" key="3">
    <source>
        <dbReference type="Proteomes" id="UP000567179"/>
    </source>
</evidence>
<dbReference type="Proteomes" id="UP000567179">
    <property type="component" value="Unassembled WGS sequence"/>
</dbReference>
<name>A0A8H5ASN1_9AGAR</name>
<dbReference type="OrthoDB" id="3044029at2759"/>
<evidence type="ECO:0000256" key="1">
    <source>
        <dbReference type="SAM" id="SignalP"/>
    </source>
</evidence>
<protein>
    <submittedName>
        <fullName evidence="2">Uncharacterized protein</fullName>
    </submittedName>
</protein>
<reference evidence="2 3" key="1">
    <citation type="journal article" date="2020" name="ISME J.">
        <title>Uncovering the hidden diversity of litter-decomposition mechanisms in mushroom-forming fungi.</title>
        <authorList>
            <person name="Floudas D."/>
            <person name="Bentzer J."/>
            <person name="Ahren D."/>
            <person name="Johansson T."/>
            <person name="Persson P."/>
            <person name="Tunlid A."/>
        </authorList>
    </citation>
    <scope>NUCLEOTIDE SEQUENCE [LARGE SCALE GENOMIC DNA]</scope>
    <source>
        <strain evidence="2 3">CBS 101986</strain>
    </source>
</reference>
<feature type="signal peptide" evidence="1">
    <location>
        <begin position="1"/>
        <end position="20"/>
    </location>
</feature>
<keyword evidence="3" id="KW-1185">Reference proteome</keyword>
<comment type="caution">
    <text evidence="2">The sequence shown here is derived from an EMBL/GenBank/DDBJ whole genome shotgun (WGS) entry which is preliminary data.</text>
</comment>
<dbReference type="AlphaFoldDB" id="A0A8H5ASN1"/>